<dbReference type="NCBIfam" id="TIGR03557">
    <property type="entry name" value="F420_G6P_family"/>
    <property type="match status" value="1"/>
</dbReference>
<dbReference type="Proteomes" id="UP000076925">
    <property type="component" value="Unassembled WGS sequence"/>
</dbReference>
<gene>
    <name evidence="3" type="ORF">WA1_23175</name>
</gene>
<evidence type="ECO:0000313" key="4">
    <source>
        <dbReference type="Proteomes" id="UP000076925"/>
    </source>
</evidence>
<feature type="domain" description="Luciferase-like" evidence="2">
    <location>
        <begin position="7"/>
        <end position="293"/>
    </location>
</feature>
<evidence type="ECO:0000313" key="3">
    <source>
        <dbReference type="EMBL" id="KYC41026.1"/>
    </source>
</evidence>
<dbReference type="InterPro" id="IPR023907">
    <property type="entry name" value="Non-F420_Flavin_OxRdtase"/>
</dbReference>
<dbReference type="AlphaFoldDB" id="A0A139X8M1"/>
<organism evidence="3 4">
    <name type="scientific">Scytonema hofmannii PCC 7110</name>
    <dbReference type="NCBI Taxonomy" id="128403"/>
    <lineage>
        <taxon>Bacteria</taxon>
        <taxon>Bacillati</taxon>
        <taxon>Cyanobacteriota</taxon>
        <taxon>Cyanophyceae</taxon>
        <taxon>Nostocales</taxon>
        <taxon>Scytonemataceae</taxon>
        <taxon>Scytonema</taxon>
    </lineage>
</organism>
<evidence type="ECO:0000259" key="2">
    <source>
        <dbReference type="Pfam" id="PF00296"/>
    </source>
</evidence>
<evidence type="ECO:0000256" key="1">
    <source>
        <dbReference type="ARBA" id="ARBA00023002"/>
    </source>
</evidence>
<dbReference type="InterPro" id="IPR036661">
    <property type="entry name" value="Luciferase-like_sf"/>
</dbReference>
<dbReference type="NCBIfam" id="TIGR03885">
    <property type="entry name" value="flavin_revert"/>
    <property type="match status" value="1"/>
</dbReference>
<comment type="caution">
    <text evidence="3">The sequence shown here is derived from an EMBL/GenBank/DDBJ whole genome shotgun (WGS) entry which is preliminary data.</text>
</comment>
<dbReference type="GO" id="GO:0016705">
    <property type="term" value="F:oxidoreductase activity, acting on paired donors, with incorporation or reduction of molecular oxygen"/>
    <property type="evidence" value="ECO:0007669"/>
    <property type="project" value="InterPro"/>
</dbReference>
<name>A0A139X8M1_9CYAN</name>
<dbReference type="RefSeq" id="WP_017740191.1">
    <property type="nucleotide sequence ID" value="NZ_KQ976354.1"/>
</dbReference>
<sequence length="340" mass="38728">MVKIGYHASHEQFKPSQLLKYVQMAEQAGFTLALSSDHFHPWSEDQGQSGFAWSWLGAAMQATSALSYRVVCAPGQRYHPAIIAQAGATLAEMFPNRFWLTVGSGQALNEHITGEHWPCKSDRNARLKECVDVIRALWAGETVTHHGKVCVEEAKLYTRPHTLPAIIGAAITAETAEWLGNWADGLITISRPPEKLQKVVDAFRRGGGEDKPMILKVQLSYDRDEETALQKAHQQWHNNIFKNIVMTELRTPQQFDAMGKFVQSKELHEHVRISADIQQHIEWLQKDIELGFDELILHNVNREQEQFIEVFGKKVLPALTEEKNRIAKRRKICLTDKRNH</sequence>
<dbReference type="Gene3D" id="3.20.20.30">
    <property type="entry name" value="Luciferase-like domain"/>
    <property type="match status" value="1"/>
</dbReference>
<keyword evidence="1" id="KW-0560">Oxidoreductase</keyword>
<dbReference type="InterPro" id="IPR011251">
    <property type="entry name" value="Luciferase-like_dom"/>
</dbReference>
<dbReference type="EMBL" id="ANNX02000025">
    <property type="protein sequence ID" value="KYC41026.1"/>
    <property type="molecule type" value="Genomic_DNA"/>
</dbReference>
<dbReference type="OrthoDB" id="180193at2"/>
<keyword evidence="4" id="KW-1185">Reference proteome</keyword>
<protein>
    <submittedName>
        <fullName evidence="3">LLM class F420-dependent oxidoreductase</fullName>
    </submittedName>
</protein>
<dbReference type="InterPro" id="IPR050564">
    <property type="entry name" value="F420-G6PD/mer"/>
</dbReference>
<proteinExistence type="predicted"/>
<dbReference type="InterPro" id="IPR019945">
    <property type="entry name" value="F420_G6P_DH-rel"/>
</dbReference>
<dbReference type="SUPFAM" id="SSF51679">
    <property type="entry name" value="Bacterial luciferase-like"/>
    <property type="match status" value="1"/>
</dbReference>
<dbReference type="PANTHER" id="PTHR43244:SF1">
    <property type="entry name" value="5,10-METHYLENETETRAHYDROMETHANOPTERIN REDUCTASE"/>
    <property type="match status" value="1"/>
</dbReference>
<dbReference type="STRING" id="128403.WA1_23175"/>
<dbReference type="CDD" id="cd01097">
    <property type="entry name" value="Tetrahydromethanopterin_reductase"/>
    <property type="match status" value="1"/>
</dbReference>
<reference evidence="3 4" key="1">
    <citation type="journal article" date="2013" name="Genome Biol. Evol.">
        <title>Genomes of Stigonematalean cyanobacteria (subsection V) and the evolution of oxygenic photosynthesis from prokaryotes to plastids.</title>
        <authorList>
            <person name="Dagan T."/>
            <person name="Roettger M."/>
            <person name="Stucken K."/>
            <person name="Landan G."/>
            <person name="Koch R."/>
            <person name="Major P."/>
            <person name="Gould S.B."/>
            <person name="Goremykin V.V."/>
            <person name="Rippka R."/>
            <person name="Tandeau de Marsac N."/>
            <person name="Gugger M."/>
            <person name="Lockhart P.J."/>
            <person name="Allen J.F."/>
            <person name="Brune I."/>
            <person name="Maus I."/>
            <person name="Puhler A."/>
            <person name="Martin W.F."/>
        </authorList>
    </citation>
    <scope>NUCLEOTIDE SEQUENCE [LARGE SCALE GENOMIC DNA]</scope>
    <source>
        <strain evidence="3 4">PCC 7110</strain>
    </source>
</reference>
<dbReference type="PANTHER" id="PTHR43244">
    <property type="match status" value="1"/>
</dbReference>
<accession>A0A139X8M1</accession>
<dbReference type="Pfam" id="PF00296">
    <property type="entry name" value="Bac_luciferase"/>
    <property type="match status" value="1"/>
</dbReference>